<evidence type="ECO:0000256" key="1">
    <source>
        <dbReference type="SAM" id="MobiDB-lite"/>
    </source>
</evidence>
<dbReference type="AlphaFoldDB" id="A0A6G0SGE6"/>
<organism evidence="2 3">
    <name type="scientific">Phytophthora fragariae</name>
    <dbReference type="NCBI Taxonomy" id="53985"/>
    <lineage>
        <taxon>Eukaryota</taxon>
        <taxon>Sar</taxon>
        <taxon>Stramenopiles</taxon>
        <taxon>Oomycota</taxon>
        <taxon>Peronosporomycetes</taxon>
        <taxon>Peronosporales</taxon>
        <taxon>Peronosporaceae</taxon>
        <taxon>Phytophthora</taxon>
    </lineage>
</organism>
<feature type="region of interest" description="Disordered" evidence="1">
    <location>
        <begin position="1"/>
        <end position="37"/>
    </location>
</feature>
<protein>
    <submittedName>
        <fullName evidence="2">Uncharacterized protein</fullName>
    </submittedName>
</protein>
<comment type="caution">
    <text evidence="2">The sequence shown here is derived from an EMBL/GenBank/DDBJ whole genome shotgun (WGS) entry which is preliminary data.</text>
</comment>
<evidence type="ECO:0000313" key="3">
    <source>
        <dbReference type="Proteomes" id="UP000486351"/>
    </source>
</evidence>
<evidence type="ECO:0000313" key="2">
    <source>
        <dbReference type="EMBL" id="KAE9357920.1"/>
    </source>
</evidence>
<feature type="compositionally biased region" description="Basic residues" evidence="1">
    <location>
        <begin position="10"/>
        <end position="31"/>
    </location>
</feature>
<accession>A0A6G0SGE6</accession>
<reference evidence="2 3" key="1">
    <citation type="submission" date="2018-09" db="EMBL/GenBank/DDBJ databases">
        <title>Genomic investigation of the strawberry pathogen Phytophthora fragariae indicates pathogenicity is determined by transcriptional variation in three key races.</title>
        <authorList>
            <person name="Adams T.M."/>
            <person name="Armitage A.D."/>
            <person name="Sobczyk M.K."/>
            <person name="Bates H.J."/>
            <person name="Dunwell J.M."/>
            <person name="Nellist C.F."/>
            <person name="Harrison R.J."/>
        </authorList>
    </citation>
    <scope>NUCLEOTIDE SEQUENCE [LARGE SCALE GENOMIC DNA]</scope>
    <source>
        <strain evidence="2 3">NOV-77</strain>
    </source>
</reference>
<gene>
    <name evidence="2" type="ORF">PF008_g2923</name>
</gene>
<dbReference type="EMBL" id="QXFY01000085">
    <property type="protein sequence ID" value="KAE9357920.1"/>
    <property type="molecule type" value="Genomic_DNA"/>
</dbReference>
<dbReference type="Proteomes" id="UP000486351">
    <property type="component" value="Unassembled WGS sequence"/>
</dbReference>
<sequence>MESEPETQPKKRAKTATKGVKRGPGHMKKVAVKTASDSDDEKREVDLKVVALIRKLQDAAVKVLETKFIVFFSVTNNFTPVSFKMNDPLKLE</sequence>
<name>A0A6G0SGE6_9STRA</name>
<proteinExistence type="predicted"/>